<dbReference type="Proteomes" id="UP000199531">
    <property type="component" value="Unassembled WGS sequence"/>
</dbReference>
<evidence type="ECO:0000256" key="1">
    <source>
        <dbReference type="ARBA" id="ARBA00004651"/>
    </source>
</evidence>
<dbReference type="InterPro" id="IPR036259">
    <property type="entry name" value="MFS_trans_sf"/>
</dbReference>
<feature type="transmembrane region" description="Helical" evidence="8">
    <location>
        <begin position="92"/>
        <end position="112"/>
    </location>
</feature>
<dbReference type="InterPro" id="IPR020846">
    <property type="entry name" value="MFS_dom"/>
</dbReference>
<sequence length="362" mass="39373">MKNPEESGATYTFFFALFQIFSGSVLDRLGIRTVLPVACALLTLGIFSFAFSTTVGGFVAAQILVALGASFGFIGAAFTGKLWFSKEKYGTMFAWVQFVASLSAFLTQLVFIRMLESLPWDWVINGYGMMGLCVVLAMVMGLNNPPGFQAERFSLATTRHLLQGCLQDLWATLQKREVRLSMAVGAVSFGVMLCLSIVWGGHLLRSYGMDEKQANVAIALSWLGLALGAPFFSWLGRWMQDDVRALGYGLAGQVLLLVILVTMPVQTLSVAGPLLLLFGFFAGTSMLPFAIAASAVDVRYIGTSAALVNGSQFLAGAFFVFIPGYLMRHADSLAVSQTLYVLPLAALLAAVLYLYWRWNRTT</sequence>
<protein>
    <submittedName>
        <fullName evidence="10">Sugar phosphate permease</fullName>
    </submittedName>
</protein>
<keyword evidence="5 8" id="KW-0812">Transmembrane</keyword>
<comment type="similarity">
    <text evidence="2">Belongs to the major facilitator superfamily.</text>
</comment>
<feature type="transmembrane region" description="Helical" evidence="8">
    <location>
        <begin position="214"/>
        <end position="233"/>
    </location>
</feature>
<keyword evidence="4" id="KW-1003">Cell membrane</keyword>
<dbReference type="SUPFAM" id="SSF103473">
    <property type="entry name" value="MFS general substrate transporter"/>
    <property type="match status" value="1"/>
</dbReference>
<feature type="transmembrane region" description="Helical" evidence="8">
    <location>
        <begin position="6"/>
        <end position="26"/>
    </location>
</feature>
<dbReference type="CDD" id="cd06174">
    <property type="entry name" value="MFS"/>
    <property type="match status" value="1"/>
</dbReference>
<evidence type="ECO:0000256" key="2">
    <source>
        <dbReference type="ARBA" id="ARBA00008335"/>
    </source>
</evidence>
<evidence type="ECO:0000256" key="3">
    <source>
        <dbReference type="ARBA" id="ARBA00022448"/>
    </source>
</evidence>
<keyword evidence="6 8" id="KW-1133">Transmembrane helix</keyword>
<evidence type="ECO:0000313" key="10">
    <source>
        <dbReference type="EMBL" id="SEN07129.1"/>
    </source>
</evidence>
<feature type="domain" description="Major facilitator superfamily (MFS) profile" evidence="9">
    <location>
        <begin position="1"/>
        <end position="361"/>
    </location>
</feature>
<feature type="transmembrane region" description="Helical" evidence="8">
    <location>
        <begin position="58"/>
        <end position="80"/>
    </location>
</feature>
<dbReference type="STRING" id="1121117.SAMN02745977_00337"/>
<feature type="transmembrane region" description="Helical" evidence="8">
    <location>
        <begin position="271"/>
        <end position="293"/>
    </location>
</feature>
<feature type="transmembrane region" description="Helical" evidence="8">
    <location>
        <begin position="124"/>
        <end position="142"/>
    </location>
</feature>
<dbReference type="OrthoDB" id="8520784at2"/>
<dbReference type="PROSITE" id="PS50850">
    <property type="entry name" value="MFS"/>
    <property type="match status" value="1"/>
</dbReference>
<dbReference type="AlphaFoldDB" id="A0A1H8DIL9"/>
<reference evidence="10 11" key="1">
    <citation type="submission" date="2016-10" db="EMBL/GenBank/DDBJ databases">
        <authorList>
            <person name="de Groot N.N."/>
        </authorList>
    </citation>
    <scope>NUCLEOTIDE SEQUENCE [LARGE SCALE GENOMIC DNA]</scope>
    <source>
        <strain evidence="10 11">DSM 15123</strain>
    </source>
</reference>
<organism evidence="10 11">
    <name type="scientific">Brachymonas denitrificans DSM 15123</name>
    <dbReference type="NCBI Taxonomy" id="1121117"/>
    <lineage>
        <taxon>Bacteria</taxon>
        <taxon>Pseudomonadati</taxon>
        <taxon>Pseudomonadota</taxon>
        <taxon>Betaproteobacteria</taxon>
        <taxon>Burkholderiales</taxon>
        <taxon>Comamonadaceae</taxon>
        <taxon>Brachymonas</taxon>
    </lineage>
</organism>
<dbReference type="GO" id="GO:0022857">
    <property type="term" value="F:transmembrane transporter activity"/>
    <property type="evidence" value="ECO:0007669"/>
    <property type="project" value="InterPro"/>
</dbReference>
<keyword evidence="3" id="KW-0813">Transport</keyword>
<feature type="transmembrane region" description="Helical" evidence="8">
    <location>
        <begin position="305"/>
        <end position="326"/>
    </location>
</feature>
<feature type="transmembrane region" description="Helical" evidence="8">
    <location>
        <begin position="33"/>
        <end position="52"/>
    </location>
</feature>
<dbReference type="EMBL" id="FOCW01000001">
    <property type="protein sequence ID" value="SEN07129.1"/>
    <property type="molecule type" value="Genomic_DNA"/>
</dbReference>
<dbReference type="RefSeq" id="WP_091813098.1">
    <property type="nucleotide sequence ID" value="NZ_FOCW01000001.1"/>
</dbReference>
<comment type="subcellular location">
    <subcellularLocation>
        <location evidence="1">Cell membrane</location>
        <topology evidence="1">Multi-pass membrane protein</topology>
    </subcellularLocation>
</comment>
<evidence type="ECO:0000313" key="11">
    <source>
        <dbReference type="Proteomes" id="UP000199531"/>
    </source>
</evidence>
<dbReference type="InterPro" id="IPR011701">
    <property type="entry name" value="MFS"/>
</dbReference>
<feature type="transmembrane region" description="Helical" evidence="8">
    <location>
        <begin position="180"/>
        <end position="202"/>
    </location>
</feature>
<keyword evidence="7 8" id="KW-0472">Membrane</keyword>
<proteinExistence type="inferred from homology"/>
<dbReference type="PANTHER" id="PTHR43271">
    <property type="entry name" value="BLL2771 PROTEIN"/>
    <property type="match status" value="1"/>
</dbReference>
<gene>
    <name evidence="10" type="ORF">SAMN02745977_00337</name>
</gene>
<dbReference type="Gene3D" id="1.20.1250.20">
    <property type="entry name" value="MFS general substrate transporter like domains"/>
    <property type="match status" value="1"/>
</dbReference>
<dbReference type="Pfam" id="PF07690">
    <property type="entry name" value="MFS_1"/>
    <property type="match status" value="1"/>
</dbReference>
<accession>A0A1H8DIL9</accession>
<evidence type="ECO:0000256" key="6">
    <source>
        <dbReference type="ARBA" id="ARBA00022989"/>
    </source>
</evidence>
<evidence type="ECO:0000256" key="4">
    <source>
        <dbReference type="ARBA" id="ARBA00022475"/>
    </source>
</evidence>
<feature type="transmembrane region" description="Helical" evidence="8">
    <location>
        <begin position="245"/>
        <end position="265"/>
    </location>
</feature>
<keyword evidence="11" id="KW-1185">Reference proteome</keyword>
<evidence type="ECO:0000256" key="7">
    <source>
        <dbReference type="ARBA" id="ARBA00023136"/>
    </source>
</evidence>
<name>A0A1H8DIL9_9BURK</name>
<evidence type="ECO:0000259" key="9">
    <source>
        <dbReference type="PROSITE" id="PS50850"/>
    </source>
</evidence>
<evidence type="ECO:0000256" key="8">
    <source>
        <dbReference type="SAM" id="Phobius"/>
    </source>
</evidence>
<feature type="transmembrane region" description="Helical" evidence="8">
    <location>
        <begin position="338"/>
        <end position="356"/>
    </location>
</feature>
<dbReference type="GO" id="GO:0005886">
    <property type="term" value="C:plasma membrane"/>
    <property type="evidence" value="ECO:0007669"/>
    <property type="project" value="UniProtKB-SubCell"/>
</dbReference>
<evidence type="ECO:0000256" key="5">
    <source>
        <dbReference type="ARBA" id="ARBA00022692"/>
    </source>
</evidence>
<dbReference type="PANTHER" id="PTHR43271:SF2">
    <property type="entry name" value="BLL2771 PROTEIN"/>
    <property type="match status" value="1"/>
</dbReference>